<sequence>MTPFSLWLQIYIEENNLSQADLCRKTGFDD</sequence>
<evidence type="ECO:0000313" key="2">
    <source>
        <dbReference type="Proteomes" id="UP000005361"/>
    </source>
</evidence>
<dbReference type="EMBL" id="CP010978">
    <property type="protein sequence ID" value="AJQ27545.1"/>
    <property type="molecule type" value="Genomic_DNA"/>
</dbReference>
<dbReference type="KEGG" id="pft:JBW_02197"/>
<name>I8TUR0_9FIRM</name>
<gene>
    <name evidence="1" type="ORF">JBW_02197</name>
</gene>
<dbReference type="AlphaFoldDB" id="I8TUR0"/>
<dbReference type="HOGENOM" id="CLU_3404745_0_0_9"/>
<organism evidence="1 2">
    <name type="scientific">Pelosinus fermentans JBW45</name>
    <dbReference type="NCBI Taxonomy" id="1192197"/>
    <lineage>
        <taxon>Bacteria</taxon>
        <taxon>Bacillati</taxon>
        <taxon>Bacillota</taxon>
        <taxon>Negativicutes</taxon>
        <taxon>Selenomonadales</taxon>
        <taxon>Sporomusaceae</taxon>
        <taxon>Pelosinus</taxon>
    </lineage>
</organism>
<reference evidence="1 2" key="1">
    <citation type="journal article" date="2015" name="Genome Announc.">
        <title>Complete Genome Sequence of Pelosinus fermentans JBW45, a Member of a Remarkably Competitive Group of Negativicutes in the Firmicutes Phylum.</title>
        <authorList>
            <person name="De Leon K.B."/>
            <person name="Utturkar S.M."/>
            <person name="Camilleri L.B."/>
            <person name="Elias D.A."/>
            <person name="Arkin A.P."/>
            <person name="Fields M.W."/>
            <person name="Brown S.D."/>
            <person name="Wall J.D."/>
        </authorList>
    </citation>
    <scope>NUCLEOTIDE SEQUENCE [LARGE SCALE GENOMIC DNA]</scope>
    <source>
        <strain evidence="1 2">JBW45</strain>
    </source>
</reference>
<dbReference type="Proteomes" id="UP000005361">
    <property type="component" value="Chromosome"/>
</dbReference>
<evidence type="ECO:0000313" key="1">
    <source>
        <dbReference type="EMBL" id="AJQ27545.1"/>
    </source>
</evidence>
<reference evidence="2" key="2">
    <citation type="submission" date="2015-02" db="EMBL/GenBank/DDBJ databases">
        <title>Complete Genome Sequence of Pelosinus fermentans JBW45.</title>
        <authorList>
            <person name="De Leon K.B."/>
            <person name="Utturkar S.M."/>
            <person name="Camilleri L.B."/>
            <person name="Arkin A.P."/>
            <person name="Fields M.W."/>
            <person name="Brown S.D."/>
            <person name="Wall J.D."/>
        </authorList>
    </citation>
    <scope>NUCLEOTIDE SEQUENCE [LARGE SCALE GENOMIC DNA]</scope>
    <source>
        <strain evidence="2">JBW45</strain>
    </source>
</reference>
<protein>
    <submittedName>
        <fullName evidence="1">Uncharacterized protein</fullName>
    </submittedName>
</protein>
<proteinExistence type="predicted"/>
<accession>I8TUR0</accession>